<organism evidence="2 3">
    <name type="scientific">Clunio marinus</name>
    <dbReference type="NCBI Taxonomy" id="568069"/>
    <lineage>
        <taxon>Eukaryota</taxon>
        <taxon>Metazoa</taxon>
        <taxon>Ecdysozoa</taxon>
        <taxon>Arthropoda</taxon>
        <taxon>Hexapoda</taxon>
        <taxon>Insecta</taxon>
        <taxon>Pterygota</taxon>
        <taxon>Neoptera</taxon>
        <taxon>Endopterygota</taxon>
        <taxon>Diptera</taxon>
        <taxon>Nematocera</taxon>
        <taxon>Chironomoidea</taxon>
        <taxon>Chironomidae</taxon>
        <taxon>Clunio</taxon>
    </lineage>
</organism>
<gene>
    <name evidence="2" type="ORF">CLUMA_CG003266</name>
</gene>
<accession>A0A1J1HQ96</accession>
<feature type="compositionally biased region" description="Acidic residues" evidence="1">
    <location>
        <begin position="121"/>
        <end position="132"/>
    </location>
</feature>
<evidence type="ECO:0000313" key="3">
    <source>
        <dbReference type="Proteomes" id="UP000183832"/>
    </source>
</evidence>
<evidence type="ECO:0000256" key="1">
    <source>
        <dbReference type="SAM" id="MobiDB-lite"/>
    </source>
</evidence>
<dbReference type="EMBL" id="CVRI01000013">
    <property type="protein sequence ID" value="CRK89556.1"/>
    <property type="molecule type" value="Genomic_DNA"/>
</dbReference>
<dbReference type="OrthoDB" id="10665056at2759"/>
<feature type="compositionally biased region" description="Low complexity" evidence="1">
    <location>
        <begin position="147"/>
        <end position="168"/>
    </location>
</feature>
<dbReference type="AlphaFoldDB" id="A0A1J1HQ96"/>
<feature type="region of interest" description="Disordered" evidence="1">
    <location>
        <begin position="120"/>
        <end position="170"/>
    </location>
</feature>
<reference evidence="2 3" key="1">
    <citation type="submission" date="2015-04" db="EMBL/GenBank/DDBJ databases">
        <authorList>
            <person name="Syromyatnikov M.Y."/>
            <person name="Popov V.N."/>
        </authorList>
    </citation>
    <scope>NUCLEOTIDE SEQUENCE [LARGE SCALE GENOMIC DNA]</scope>
</reference>
<protein>
    <submittedName>
        <fullName evidence="2">CLUMA_CG003266, isoform A</fullName>
    </submittedName>
</protein>
<dbReference type="Proteomes" id="UP000183832">
    <property type="component" value="Unassembled WGS sequence"/>
</dbReference>
<proteinExistence type="predicted"/>
<evidence type="ECO:0000313" key="2">
    <source>
        <dbReference type="EMBL" id="CRK89556.1"/>
    </source>
</evidence>
<sequence length="262" mass="28297">MHLLKLVFFYAVLYIEFNIVIANPFLNPLNTAIKINSTSDGGQRISFVYPKQSYEISLNLKSEEINKNEFNIAGIISSIFGSIFKKFTSLSGGFSGSSNPLSALGSLPFGLSSSTTTEFPSFDDFDNNEDGSDTWSASDDNKENNGDSDSSSFSDSNTFDSSGTSNDDSSFKFNQDLSSASISEPSKTSSFPFSSVAKGFSLSNGSNGNKYTTINAGYAYTTKSASNSKYLPAKTPSSRRSVTEKYSPLKLKPENIVLLSSN</sequence>
<keyword evidence="3" id="KW-1185">Reference proteome</keyword>
<name>A0A1J1HQ96_9DIPT</name>